<dbReference type="GO" id="GO:0019805">
    <property type="term" value="P:quinolinate biosynthetic process"/>
    <property type="evidence" value="ECO:0007669"/>
    <property type="project" value="UniProtKB-UniRule"/>
</dbReference>
<keyword evidence="2 9" id="KW-0285">Flavoprotein</keyword>
<dbReference type="PANTHER" id="PTHR46028">
    <property type="entry name" value="KYNURENINE 3-MONOOXYGENASE"/>
    <property type="match status" value="1"/>
</dbReference>
<dbReference type="EC" id="1.14.13.9" evidence="9"/>
<keyword evidence="3 9" id="KW-0662">Pyridine nucleotide biosynthesis</keyword>
<comment type="subcellular location">
    <subcellularLocation>
        <location evidence="9">Mitochondrion</location>
    </subcellularLocation>
    <subcellularLocation>
        <location evidence="9">Membrane</location>
        <topology evidence="9">Multi-pass membrane protein</topology>
    </subcellularLocation>
</comment>
<comment type="similarity">
    <text evidence="9">Belongs to the aromatic-ring hydroxylase family. KMO subfamily.</text>
</comment>
<dbReference type="SUPFAM" id="SSF51905">
    <property type="entry name" value="FAD/NAD(P)-binding domain"/>
    <property type="match status" value="1"/>
</dbReference>
<dbReference type="GO" id="GO:0004502">
    <property type="term" value="F:kynurenine 3-monooxygenase activity"/>
    <property type="evidence" value="ECO:0007669"/>
    <property type="project" value="UniProtKB-UniRule"/>
</dbReference>
<comment type="cofactor">
    <cofactor evidence="1 9">
        <name>FAD</name>
        <dbReference type="ChEBI" id="CHEBI:57692"/>
    </cofactor>
</comment>
<keyword evidence="10" id="KW-0812">Transmembrane</keyword>
<evidence type="ECO:0000259" key="11">
    <source>
        <dbReference type="Pfam" id="PF01494"/>
    </source>
</evidence>
<comment type="caution">
    <text evidence="12">The sequence shown here is derived from an EMBL/GenBank/DDBJ whole genome shotgun (WGS) entry which is preliminary data.</text>
</comment>
<dbReference type="Pfam" id="PF01494">
    <property type="entry name" value="FAD_binding_3"/>
    <property type="match status" value="1"/>
</dbReference>
<feature type="transmembrane region" description="Helical" evidence="10">
    <location>
        <begin position="398"/>
        <end position="419"/>
    </location>
</feature>
<evidence type="ECO:0000256" key="6">
    <source>
        <dbReference type="ARBA" id="ARBA00023002"/>
    </source>
</evidence>
<dbReference type="Pfam" id="PF13450">
    <property type="entry name" value="NAD_binding_8"/>
    <property type="match status" value="1"/>
</dbReference>
<evidence type="ECO:0000256" key="10">
    <source>
        <dbReference type="SAM" id="Phobius"/>
    </source>
</evidence>
<keyword evidence="9 10" id="KW-0472">Membrane</keyword>
<sequence length="420" mass="48225">MNGKKEKVVIVGGGLVGPVCALYMAKRGYDVSLYEYRHDPRELGYIRGRSINLAASHRARRALRDLGIEDAILRVGIPMKGRFLHVPRNVLNEKLLYATKQYPNLQLFFNHKLIDVQIDKGLITFIRTDTNATVEVKADLVVGADGAHSTLRKCVLQKPLFDFSQTYVNHGYVELSIAPEFGKQMEPNHLHIWPRGNFMMIALPNYDNSWTLTLFMPFEKFYALDADDKVLNFFYDTFPDSVPLIGEKQLVKDFFRIPPSALISVKCNKYDVEDKVLLIGDAAHAIVPFYGQGMNAGFEDCTIFNEILDECNDNVPLSLKLFSTRRKNDAHAICDLALYNYVEMRDLVTRPSYKLRKFLDDFLNFILPDIWVPLYNSISFTEMNYNKCINNRRWQDKILMGVSVLLATFIVIMSFQVVFL</sequence>
<dbReference type="Gene3D" id="3.50.50.60">
    <property type="entry name" value="FAD/NAD(P)-binding domain"/>
    <property type="match status" value="1"/>
</dbReference>
<keyword evidence="9" id="KW-0496">Mitochondrion</keyword>
<dbReference type="PANTHER" id="PTHR46028:SF2">
    <property type="entry name" value="KYNURENINE 3-MONOOXYGENASE"/>
    <property type="match status" value="1"/>
</dbReference>
<evidence type="ECO:0000256" key="2">
    <source>
        <dbReference type="ARBA" id="ARBA00022630"/>
    </source>
</evidence>
<dbReference type="InterPro" id="IPR036188">
    <property type="entry name" value="FAD/NAD-bd_sf"/>
</dbReference>
<evidence type="ECO:0000256" key="4">
    <source>
        <dbReference type="ARBA" id="ARBA00022827"/>
    </source>
</evidence>
<protein>
    <recommendedName>
        <fullName evidence="9">Kynurenine 3-monooxygenase</fullName>
        <ecNumber evidence="9">1.14.13.9</ecNumber>
    </recommendedName>
    <alternativeName>
        <fullName evidence="9">Kynurenine 3-hydroxylase</fullName>
    </alternativeName>
</protein>
<comment type="catalytic activity">
    <reaction evidence="8 9">
        <text>L-kynurenine + NADPH + O2 + H(+) = 3-hydroxy-L-kynurenine + NADP(+) + H2O</text>
        <dbReference type="Rhea" id="RHEA:20545"/>
        <dbReference type="ChEBI" id="CHEBI:15377"/>
        <dbReference type="ChEBI" id="CHEBI:15378"/>
        <dbReference type="ChEBI" id="CHEBI:15379"/>
        <dbReference type="ChEBI" id="CHEBI:57783"/>
        <dbReference type="ChEBI" id="CHEBI:57959"/>
        <dbReference type="ChEBI" id="CHEBI:58125"/>
        <dbReference type="ChEBI" id="CHEBI:58349"/>
        <dbReference type="EC" id="1.14.13.9"/>
    </reaction>
</comment>
<evidence type="ECO:0000256" key="5">
    <source>
        <dbReference type="ARBA" id="ARBA00022857"/>
    </source>
</evidence>
<evidence type="ECO:0000256" key="9">
    <source>
        <dbReference type="HAMAP-Rule" id="MF_03018"/>
    </source>
</evidence>
<evidence type="ECO:0000256" key="8">
    <source>
        <dbReference type="ARBA" id="ARBA00047818"/>
    </source>
</evidence>
<evidence type="ECO:0000256" key="7">
    <source>
        <dbReference type="ARBA" id="ARBA00023033"/>
    </source>
</evidence>
<name>A0AAN7QJR9_9COLE</name>
<keyword evidence="5 9" id="KW-0521">NADP</keyword>
<comment type="function">
    <text evidence="9">Catalyzes the hydroxylation of L-kynurenine (L-Kyn) to form 3-hydroxy-L-kynurenine (L-3OHKyn). Required for synthesis of quinolinic acid.</text>
</comment>
<feature type="domain" description="FAD-binding" evidence="11">
    <location>
        <begin position="87"/>
        <end position="302"/>
    </location>
</feature>
<organism evidence="12 13">
    <name type="scientific">Aquatica leii</name>
    <dbReference type="NCBI Taxonomy" id="1421715"/>
    <lineage>
        <taxon>Eukaryota</taxon>
        <taxon>Metazoa</taxon>
        <taxon>Ecdysozoa</taxon>
        <taxon>Arthropoda</taxon>
        <taxon>Hexapoda</taxon>
        <taxon>Insecta</taxon>
        <taxon>Pterygota</taxon>
        <taxon>Neoptera</taxon>
        <taxon>Endopterygota</taxon>
        <taxon>Coleoptera</taxon>
        <taxon>Polyphaga</taxon>
        <taxon>Elateriformia</taxon>
        <taxon>Elateroidea</taxon>
        <taxon>Lampyridae</taxon>
        <taxon>Luciolinae</taxon>
        <taxon>Aquatica</taxon>
    </lineage>
</organism>
<evidence type="ECO:0000256" key="3">
    <source>
        <dbReference type="ARBA" id="ARBA00022642"/>
    </source>
</evidence>
<dbReference type="GO" id="GO:0070189">
    <property type="term" value="P:kynurenine metabolic process"/>
    <property type="evidence" value="ECO:0007669"/>
    <property type="project" value="TreeGrafter"/>
</dbReference>
<dbReference type="InterPro" id="IPR027545">
    <property type="entry name" value="Kynurenine_monooxygenase"/>
</dbReference>
<gene>
    <name evidence="12" type="ORF">RN001_004692</name>
</gene>
<keyword evidence="4 9" id="KW-0274">FAD</keyword>
<evidence type="ECO:0000313" key="13">
    <source>
        <dbReference type="Proteomes" id="UP001353858"/>
    </source>
</evidence>
<dbReference type="Proteomes" id="UP001353858">
    <property type="component" value="Unassembled WGS sequence"/>
</dbReference>
<accession>A0AAN7QJR9</accession>
<dbReference type="GO" id="GO:0005741">
    <property type="term" value="C:mitochondrial outer membrane"/>
    <property type="evidence" value="ECO:0007669"/>
    <property type="project" value="TreeGrafter"/>
</dbReference>
<dbReference type="EMBL" id="JARPUR010000002">
    <property type="protein sequence ID" value="KAK4881373.1"/>
    <property type="molecule type" value="Genomic_DNA"/>
</dbReference>
<dbReference type="AlphaFoldDB" id="A0AAN7QJR9"/>
<dbReference type="GO" id="GO:0034354">
    <property type="term" value="P:'de novo' NAD+ biosynthetic process from L-tryptophan"/>
    <property type="evidence" value="ECO:0007669"/>
    <property type="project" value="UniProtKB-UniRule"/>
</dbReference>
<dbReference type="GO" id="GO:0043420">
    <property type="term" value="P:anthranilate metabolic process"/>
    <property type="evidence" value="ECO:0007669"/>
    <property type="project" value="UniProtKB-UniRule"/>
</dbReference>
<evidence type="ECO:0000256" key="1">
    <source>
        <dbReference type="ARBA" id="ARBA00001974"/>
    </source>
</evidence>
<keyword evidence="10" id="KW-1133">Transmembrane helix</keyword>
<evidence type="ECO:0000313" key="12">
    <source>
        <dbReference type="EMBL" id="KAK4881373.1"/>
    </source>
</evidence>
<keyword evidence="13" id="KW-1185">Reference proteome</keyword>
<proteinExistence type="inferred from homology"/>
<dbReference type="GO" id="GO:0006569">
    <property type="term" value="P:L-tryptophan catabolic process"/>
    <property type="evidence" value="ECO:0007669"/>
    <property type="project" value="UniProtKB-UniRule"/>
</dbReference>
<dbReference type="InterPro" id="IPR002938">
    <property type="entry name" value="FAD-bd"/>
</dbReference>
<dbReference type="GO" id="GO:0071949">
    <property type="term" value="F:FAD binding"/>
    <property type="evidence" value="ECO:0007669"/>
    <property type="project" value="InterPro"/>
</dbReference>
<keyword evidence="6 9" id="KW-0560">Oxidoreductase</keyword>
<dbReference type="PRINTS" id="PR00420">
    <property type="entry name" value="RNGMNOXGNASE"/>
</dbReference>
<comment type="pathway">
    <text evidence="9">Cofactor biosynthesis; NAD(+) biosynthesis; quinolinate from L-kynurenine: step 1/3.</text>
</comment>
<reference evidence="13" key="1">
    <citation type="submission" date="2023-01" db="EMBL/GenBank/DDBJ databases">
        <title>Key to firefly adult light organ development and bioluminescence: homeobox transcription factors regulate luciferase expression and transportation to peroxisome.</title>
        <authorList>
            <person name="Fu X."/>
        </authorList>
    </citation>
    <scope>NUCLEOTIDE SEQUENCE [LARGE SCALE GENOMIC DNA]</scope>
</reference>
<dbReference type="HAMAP" id="MF_01971">
    <property type="entry name" value="Kynurenine_monooxygenase"/>
    <property type="match status" value="1"/>
</dbReference>
<keyword evidence="7 9" id="KW-0503">Monooxygenase</keyword>